<reference evidence="2" key="1">
    <citation type="submission" date="2020-03" db="EMBL/GenBank/DDBJ databases">
        <authorList>
            <person name="Weist P."/>
        </authorList>
    </citation>
    <scope>NUCLEOTIDE SEQUENCE</scope>
</reference>
<comment type="caution">
    <text evidence="2">The sequence shown here is derived from an EMBL/GenBank/DDBJ whole genome shotgun (WGS) entry which is preliminary data.</text>
</comment>
<evidence type="ECO:0000313" key="3">
    <source>
        <dbReference type="Proteomes" id="UP001153269"/>
    </source>
</evidence>
<feature type="region of interest" description="Disordered" evidence="1">
    <location>
        <begin position="1"/>
        <end position="63"/>
    </location>
</feature>
<protein>
    <submittedName>
        <fullName evidence="2">Uncharacterized protein</fullName>
    </submittedName>
</protein>
<gene>
    <name evidence="2" type="ORF">PLEPLA_LOCUS32859</name>
</gene>
<evidence type="ECO:0000256" key="1">
    <source>
        <dbReference type="SAM" id="MobiDB-lite"/>
    </source>
</evidence>
<dbReference type="AlphaFoldDB" id="A0A9N7V925"/>
<keyword evidence="3" id="KW-1185">Reference proteome</keyword>
<dbReference type="EMBL" id="CADEAL010003557">
    <property type="protein sequence ID" value="CAB1445128.1"/>
    <property type="molecule type" value="Genomic_DNA"/>
</dbReference>
<proteinExistence type="predicted"/>
<dbReference type="Proteomes" id="UP001153269">
    <property type="component" value="Unassembled WGS sequence"/>
</dbReference>
<accession>A0A9N7V925</accession>
<evidence type="ECO:0000313" key="2">
    <source>
        <dbReference type="EMBL" id="CAB1445128.1"/>
    </source>
</evidence>
<name>A0A9N7V925_PLEPL</name>
<organism evidence="2 3">
    <name type="scientific">Pleuronectes platessa</name>
    <name type="common">European plaice</name>
    <dbReference type="NCBI Taxonomy" id="8262"/>
    <lineage>
        <taxon>Eukaryota</taxon>
        <taxon>Metazoa</taxon>
        <taxon>Chordata</taxon>
        <taxon>Craniata</taxon>
        <taxon>Vertebrata</taxon>
        <taxon>Euteleostomi</taxon>
        <taxon>Actinopterygii</taxon>
        <taxon>Neopterygii</taxon>
        <taxon>Teleostei</taxon>
        <taxon>Neoteleostei</taxon>
        <taxon>Acanthomorphata</taxon>
        <taxon>Carangaria</taxon>
        <taxon>Pleuronectiformes</taxon>
        <taxon>Pleuronectoidei</taxon>
        <taxon>Pleuronectidae</taxon>
        <taxon>Pleuronectes</taxon>
    </lineage>
</organism>
<feature type="compositionally biased region" description="Basic and acidic residues" evidence="1">
    <location>
        <begin position="1"/>
        <end position="11"/>
    </location>
</feature>
<sequence>MADRYSQDAEKLKHHPLSPPTAPHCALRSQSAAFPSVESRRSSSRPKSRALLGTEQGSGRRMKPPVLHSSFFYLALMRLGTMEAPAGTQRRRWVFVPDLDPQCQSDQVPPSRNSSTPHARPVLLRSSWAASSLNEIAVRPIRPRPPRPHFWTNEGEML</sequence>